<organism evidence="1 2">
    <name type="scientific">Scomber scombrus</name>
    <name type="common">Atlantic mackerel</name>
    <name type="synonym">Scomber vernalis</name>
    <dbReference type="NCBI Taxonomy" id="13677"/>
    <lineage>
        <taxon>Eukaryota</taxon>
        <taxon>Metazoa</taxon>
        <taxon>Chordata</taxon>
        <taxon>Craniata</taxon>
        <taxon>Vertebrata</taxon>
        <taxon>Euteleostomi</taxon>
        <taxon>Actinopterygii</taxon>
        <taxon>Neopterygii</taxon>
        <taxon>Teleostei</taxon>
        <taxon>Neoteleostei</taxon>
        <taxon>Acanthomorphata</taxon>
        <taxon>Pelagiaria</taxon>
        <taxon>Scombriformes</taxon>
        <taxon>Scombridae</taxon>
        <taxon>Scomber</taxon>
    </lineage>
</organism>
<dbReference type="AlphaFoldDB" id="A0AAV1N0B2"/>
<sequence>MENNNRSCSQYKVIYRGYCKSDTDLGFHVVTMFSLLSDDLEMVQEVTVIDFRSAEVNKRTTASSMALWSSRVSNMKENRSAMR</sequence>
<protein>
    <submittedName>
        <fullName evidence="1">Uncharacterized protein</fullName>
    </submittedName>
</protein>
<keyword evidence="2" id="KW-1185">Reference proteome</keyword>
<dbReference type="EMBL" id="CAWUFR010000011">
    <property type="protein sequence ID" value="CAK6952776.1"/>
    <property type="molecule type" value="Genomic_DNA"/>
</dbReference>
<accession>A0AAV1N0B2</accession>
<evidence type="ECO:0000313" key="1">
    <source>
        <dbReference type="EMBL" id="CAK6952776.1"/>
    </source>
</evidence>
<comment type="caution">
    <text evidence="1">The sequence shown here is derived from an EMBL/GenBank/DDBJ whole genome shotgun (WGS) entry which is preliminary data.</text>
</comment>
<evidence type="ECO:0000313" key="2">
    <source>
        <dbReference type="Proteomes" id="UP001314229"/>
    </source>
</evidence>
<name>A0AAV1N0B2_SCOSC</name>
<proteinExistence type="predicted"/>
<dbReference type="Proteomes" id="UP001314229">
    <property type="component" value="Unassembled WGS sequence"/>
</dbReference>
<gene>
    <name evidence="1" type="ORF">FSCOSCO3_A028757</name>
</gene>
<reference evidence="1 2" key="1">
    <citation type="submission" date="2024-01" db="EMBL/GenBank/DDBJ databases">
        <authorList>
            <person name="Alioto T."/>
            <person name="Alioto T."/>
            <person name="Gomez Garrido J."/>
        </authorList>
    </citation>
    <scope>NUCLEOTIDE SEQUENCE [LARGE SCALE GENOMIC DNA]</scope>
</reference>